<reference evidence="2 3" key="1">
    <citation type="submission" date="2020-10" db="EMBL/GenBank/DDBJ databases">
        <authorList>
            <person name="Castelo-Branco R."/>
            <person name="Eusebio N."/>
            <person name="Adriana R."/>
            <person name="Vieira A."/>
            <person name="Brugerolle De Fraissinette N."/>
            <person name="Rezende De Castro R."/>
            <person name="Schneider M.P."/>
            <person name="Vasconcelos V."/>
            <person name="Leao P.N."/>
        </authorList>
    </citation>
    <scope>NUCLEOTIDE SEQUENCE [LARGE SCALE GENOMIC DNA]</scope>
    <source>
        <strain evidence="2 3">LEGE 06226</strain>
    </source>
</reference>
<keyword evidence="2" id="KW-0378">Hydrolase</keyword>
<gene>
    <name evidence="2" type="ORF">IQ236_26530</name>
</gene>
<evidence type="ECO:0000313" key="3">
    <source>
        <dbReference type="Proteomes" id="UP000640725"/>
    </source>
</evidence>
<keyword evidence="2" id="KW-0540">Nuclease</keyword>
<proteinExistence type="predicted"/>
<evidence type="ECO:0000259" key="1">
    <source>
        <dbReference type="Pfam" id="PF05685"/>
    </source>
</evidence>
<dbReference type="Proteomes" id="UP000640725">
    <property type="component" value="Unassembled WGS sequence"/>
</dbReference>
<dbReference type="SUPFAM" id="SSF52980">
    <property type="entry name" value="Restriction endonuclease-like"/>
    <property type="match status" value="1"/>
</dbReference>
<dbReference type="EMBL" id="JADEWU010000122">
    <property type="protein sequence ID" value="MBE9146755.1"/>
    <property type="molecule type" value="Genomic_DNA"/>
</dbReference>
<dbReference type="PANTHER" id="PTHR35400">
    <property type="entry name" value="SLR1083 PROTEIN"/>
    <property type="match status" value="1"/>
</dbReference>
<dbReference type="InterPro" id="IPR012296">
    <property type="entry name" value="Nuclease_put_TT1808"/>
</dbReference>
<dbReference type="Pfam" id="PF05685">
    <property type="entry name" value="Uma2"/>
    <property type="match status" value="1"/>
</dbReference>
<dbReference type="Gene3D" id="3.90.1570.10">
    <property type="entry name" value="tt1808, chain A"/>
    <property type="match status" value="1"/>
</dbReference>
<keyword evidence="3" id="KW-1185">Reference proteome</keyword>
<name>A0ABR9UJV9_9CYAN</name>
<evidence type="ECO:0000313" key="2">
    <source>
        <dbReference type="EMBL" id="MBE9146755.1"/>
    </source>
</evidence>
<dbReference type="InterPro" id="IPR008538">
    <property type="entry name" value="Uma2"/>
</dbReference>
<organism evidence="2 3">
    <name type="scientific">Planktothrix mougeotii LEGE 06226</name>
    <dbReference type="NCBI Taxonomy" id="1828728"/>
    <lineage>
        <taxon>Bacteria</taxon>
        <taxon>Bacillati</taxon>
        <taxon>Cyanobacteriota</taxon>
        <taxon>Cyanophyceae</taxon>
        <taxon>Oscillatoriophycideae</taxon>
        <taxon>Oscillatoriales</taxon>
        <taxon>Microcoleaceae</taxon>
        <taxon>Planktothrix</taxon>
    </lineage>
</organism>
<sequence length="186" mass="21620">MSIPVLKRRFTVKDYHKMGEIGVFENDEKTELINGEIIKMSPIGKRHASCVNRCNRLFYQTLGDRILISVQNPIQLNDLSQPQPDLVLLQPRPDFYEEQHPQPSDILLLIEVADTTIEFDQQVKIPLYCQNYIQEVWLVDLTQNIVRVYQNPTANGYQFIQLFTMEQTLTLGAFPDITINVNQILR</sequence>
<accession>A0ABR9UJV9</accession>
<comment type="caution">
    <text evidence="2">The sequence shown here is derived from an EMBL/GenBank/DDBJ whole genome shotgun (WGS) entry which is preliminary data.</text>
</comment>
<keyword evidence="2" id="KW-0255">Endonuclease</keyword>
<dbReference type="InterPro" id="IPR011335">
    <property type="entry name" value="Restrct_endonuc-II-like"/>
</dbReference>
<dbReference type="GO" id="GO:0004519">
    <property type="term" value="F:endonuclease activity"/>
    <property type="evidence" value="ECO:0007669"/>
    <property type="project" value="UniProtKB-KW"/>
</dbReference>
<dbReference type="PANTHER" id="PTHR35400:SF1">
    <property type="entry name" value="SLR1083 PROTEIN"/>
    <property type="match status" value="1"/>
</dbReference>
<feature type="domain" description="Putative restriction endonuclease" evidence="1">
    <location>
        <begin position="13"/>
        <end position="181"/>
    </location>
</feature>
<dbReference type="CDD" id="cd06260">
    <property type="entry name" value="DUF820-like"/>
    <property type="match status" value="1"/>
</dbReference>
<dbReference type="RefSeq" id="WP_193872102.1">
    <property type="nucleotide sequence ID" value="NZ_JADEWU010000122.1"/>
</dbReference>
<protein>
    <submittedName>
        <fullName evidence="2">Uma2 family endonuclease</fullName>
    </submittedName>
</protein>